<dbReference type="InterPro" id="IPR001806">
    <property type="entry name" value="Small_GTPase"/>
</dbReference>
<dbReference type="Proteomes" id="UP000018467">
    <property type="component" value="Unassembled WGS sequence"/>
</dbReference>
<dbReference type="InterPro" id="IPR027417">
    <property type="entry name" value="P-loop_NTPase"/>
</dbReference>
<dbReference type="PANTHER" id="PTHR47977">
    <property type="entry name" value="RAS-RELATED PROTEIN RAB"/>
    <property type="match status" value="1"/>
</dbReference>
<accession>W5L418</accession>
<dbReference type="InterPro" id="IPR050227">
    <property type="entry name" value="Rab"/>
</dbReference>
<dbReference type="GO" id="GO:0005525">
    <property type="term" value="F:GTP binding"/>
    <property type="evidence" value="ECO:0007669"/>
    <property type="project" value="UniProtKB-KW"/>
</dbReference>
<dbReference type="Bgee" id="ENSAMXG00000014161">
    <property type="expression patterns" value="Expressed in intestine and 5 other cell types or tissues"/>
</dbReference>
<dbReference type="PRINTS" id="PR00449">
    <property type="entry name" value="RASTRNSFRMNG"/>
</dbReference>
<dbReference type="Gene3D" id="3.40.50.300">
    <property type="entry name" value="P-loop containing nucleotide triphosphate hydrolases"/>
    <property type="match status" value="1"/>
</dbReference>
<evidence type="ECO:0000313" key="3">
    <source>
        <dbReference type="Ensembl" id="ENSAMXP00000014580.2"/>
    </source>
</evidence>
<dbReference type="Pfam" id="PF00071">
    <property type="entry name" value="Ras"/>
    <property type="match status" value="1"/>
</dbReference>
<dbReference type="Ensembl" id="ENSAMXT00000014581.2">
    <property type="protein sequence ID" value="ENSAMXP00000014580.2"/>
    <property type="gene ID" value="ENSAMXG00000014161.2"/>
</dbReference>
<evidence type="ECO:0000313" key="4">
    <source>
        <dbReference type="Proteomes" id="UP000018467"/>
    </source>
</evidence>
<evidence type="ECO:0000256" key="2">
    <source>
        <dbReference type="ARBA" id="ARBA00023134"/>
    </source>
</evidence>
<evidence type="ECO:0000256" key="1">
    <source>
        <dbReference type="ARBA" id="ARBA00022741"/>
    </source>
</evidence>
<dbReference type="eggNOG" id="KOG0078">
    <property type="taxonomic scope" value="Eukaryota"/>
</dbReference>
<dbReference type="AlphaFoldDB" id="W5L418"/>
<reference evidence="4" key="2">
    <citation type="journal article" date="2014" name="Nat. Commun.">
        <title>The cavefish genome reveals candidate genes for eye loss.</title>
        <authorList>
            <person name="McGaugh S.E."/>
            <person name="Gross J.B."/>
            <person name="Aken B."/>
            <person name="Blin M."/>
            <person name="Borowsky R."/>
            <person name="Chalopin D."/>
            <person name="Hinaux H."/>
            <person name="Jeffery W.R."/>
            <person name="Keene A."/>
            <person name="Ma L."/>
            <person name="Minx P."/>
            <person name="Murphy D."/>
            <person name="O'Quin K.E."/>
            <person name="Retaux S."/>
            <person name="Rohner N."/>
            <person name="Searle S.M."/>
            <person name="Stahl B.A."/>
            <person name="Tabin C."/>
            <person name="Volff J.N."/>
            <person name="Yoshizawa M."/>
            <person name="Warren W.C."/>
        </authorList>
    </citation>
    <scope>NUCLEOTIDE SEQUENCE [LARGE SCALE GENOMIC DNA]</scope>
    <source>
        <strain evidence="4">female</strain>
    </source>
</reference>
<dbReference type="InParanoid" id="W5L418"/>
<dbReference type="PROSITE" id="PS51419">
    <property type="entry name" value="RAB"/>
    <property type="match status" value="1"/>
</dbReference>
<reference evidence="3" key="4">
    <citation type="submission" date="2025-09" db="UniProtKB">
        <authorList>
            <consortium name="Ensembl"/>
        </authorList>
    </citation>
    <scope>IDENTIFICATION</scope>
</reference>
<dbReference type="SUPFAM" id="SSF52540">
    <property type="entry name" value="P-loop containing nucleoside triphosphate hydrolases"/>
    <property type="match status" value="1"/>
</dbReference>
<proteinExistence type="predicted"/>
<name>W5L418_ASTMX</name>
<protein>
    <submittedName>
        <fullName evidence="3">Si:ch211-247i17.1</fullName>
    </submittedName>
</protein>
<dbReference type="CDD" id="cd00154">
    <property type="entry name" value="Rab"/>
    <property type="match status" value="1"/>
</dbReference>
<reference evidence="3" key="3">
    <citation type="submission" date="2025-08" db="UniProtKB">
        <authorList>
            <consortium name="Ensembl"/>
        </authorList>
    </citation>
    <scope>IDENTIFICATION</scope>
</reference>
<dbReference type="GO" id="GO:0003924">
    <property type="term" value="F:GTPase activity"/>
    <property type="evidence" value="ECO:0007669"/>
    <property type="project" value="InterPro"/>
</dbReference>
<dbReference type="HOGENOM" id="CLU_041217_27_1_1"/>
<reference evidence="4" key="1">
    <citation type="submission" date="2013-03" db="EMBL/GenBank/DDBJ databases">
        <authorList>
            <person name="Jeffery W."/>
            <person name="Warren W."/>
            <person name="Wilson R.K."/>
        </authorList>
    </citation>
    <scope>NUCLEOTIDE SEQUENCE</scope>
    <source>
        <strain evidence="4">female</strain>
    </source>
</reference>
<dbReference type="SMART" id="SM00175">
    <property type="entry name" value="RAB"/>
    <property type="match status" value="1"/>
</dbReference>
<sequence length="89" mass="10211">MDFQVRSLKLGSTHVALQLWDTAGQEFHSITQQYYRKADGILAMYDVTQACSFTAVRAWLDQIQEYQSEFFECSAKSGHNIQRAMTQLA</sequence>
<keyword evidence="4" id="KW-1185">Reference proteome</keyword>
<organism evidence="3 4">
    <name type="scientific">Astyanax mexicanus</name>
    <name type="common">Blind cave fish</name>
    <name type="synonym">Astyanax fasciatus mexicanus</name>
    <dbReference type="NCBI Taxonomy" id="7994"/>
    <lineage>
        <taxon>Eukaryota</taxon>
        <taxon>Metazoa</taxon>
        <taxon>Chordata</taxon>
        <taxon>Craniata</taxon>
        <taxon>Vertebrata</taxon>
        <taxon>Euteleostomi</taxon>
        <taxon>Actinopterygii</taxon>
        <taxon>Neopterygii</taxon>
        <taxon>Teleostei</taxon>
        <taxon>Ostariophysi</taxon>
        <taxon>Characiformes</taxon>
        <taxon>Characoidei</taxon>
        <taxon>Acestrorhamphidae</taxon>
        <taxon>Acestrorhamphinae</taxon>
        <taxon>Astyanax</taxon>
    </lineage>
</organism>
<dbReference type="GeneTree" id="ENSGT00940000165330"/>
<dbReference type="STRING" id="7994.ENSAMXP00000014580"/>
<keyword evidence="1" id="KW-0547">Nucleotide-binding</keyword>
<keyword evidence="2" id="KW-0342">GTP-binding</keyword>